<dbReference type="RefSeq" id="WP_110806848.1">
    <property type="nucleotide sequence ID" value="NZ_QJTK01000017.1"/>
</dbReference>
<evidence type="ECO:0000256" key="2">
    <source>
        <dbReference type="ARBA" id="ARBA00023235"/>
    </source>
</evidence>
<name>A0A318TRJ2_9RHOB</name>
<dbReference type="InterPro" id="IPR012341">
    <property type="entry name" value="6hp_glycosidase-like_sf"/>
</dbReference>
<dbReference type="Gene3D" id="1.50.10.10">
    <property type="match status" value="1"/>
</dbReference>
<dbReference type="Proteomes" id="UP000247727">
    <property type="component" value="Unassembled WGS sequence"/>
</dbReference>
<dbReference type="GO" id="GO:0005975">
    <property type="term" value="P:carbohydrate metabolic process"/>
    <property type="evidence" value="ECO:0007669"/>
    <property type="project" value="InterPro"/>
</dbReference>
<keyword evidence="2 3" id="KW-0413">Isomerase</keyword>
<dbReference type="EMBL" id="QJTK01000017">
    <property type="protein sequence ID" value="PYF07462.1"/>
    <property type="molecule type" value="Genomic_DNA"/>
</dbReference>
<evidence type="ECO:0000256" key="1">
    <source>
        <dbReference type="ARBA" id="ARBA00008558"/>
    </source>
</evidence>
<keyword evidence="4" id="KW-1185">Reference proteome</keyword>
<gene>
    <name evidence="3" type="ORF">C8J30_11713</name>
</gene>
<sequence length="416" mass="46033">MRLRALATEIEMLTRWLLDRALPLWSETGCDPLRGGFHEKLAPDGTPVEEPRRARVAARQVYVFSVAARLGWPGDKARPMLDHALGFLFRHHLPEDGIVVASVTPEGRVLRADFDLYDHAFVLFALAEAGRVVSDPGPLAARARALRETMRQGWAHPLGGFEESQPPSLPLRSNPHMHLLEAALAWEEVSSDPGWSRMADALVRLSLAQFFDPQTGALHEYFDADWAALQSPPEDVVEPGHQFEWSWLLARWARRRGDVATLEKAHQLAALGERYGVDPAQDLAVNELNADLSVRDGRFRLWPQTERLKVHAQAMAMAPDPSGRAAAAALAARSARGLRRHLDHPLAGAWWEHLGRDGTAFDRSEPARTSSLYHIVCAIAEARDQLAALQPGAAVADKPSASRNVIAFRRNRTAQG</sequence>
<accession>A0A318TRJ2</accession>
<protein>
    <submittedName>
        <fullName evidence="3">Mannose-6-phosphate isomerase type 3</fullName>
    </submittedName>
</protein>
<dbReference type="GO" id="GO:0016853">
    <property type="term" value="F:isomerase activity"/>
    <property type="evidence" value="ECO:0007669"/>
    <property type="project" value="UniProtKB-KW"/>
</dbReference>
<reference evidence="3 4" key="1">
    <citation type="submission" date="2018-06" db="EMBL/GenBank/DDBJ databases">
        <title>Genomic Encyclopedia of Type Strains, Phase III (KMG-III): the genomes of soil and plant-associated and newly described type strains.</title>
        <authorList>
            <person name="Whitman W."/>
        </authorList>
    </citation>
    <scope>NUCLEOTIDE SEQUENCE [LARGE SCALE GENOMIC DNA]</scope>
    <source>
        <strain evidence="3 4">JA737</strain>
    </source>
</reference>
<dbReference type="OrthoDB" id="9806359at2"/>
<organism evidence="3 4">
    <name type="scientific">Rhodobacter viridis</name>
    <dbReference type="NCBI Taxonomy" id="1054202"/>
    <lineage>
        <taxon>Bacteria</taxon>
        <taxon>Pseudomonadati</taxon>
        <taxon>Pseudomonadota</taxon>
        <taxon>Alphaproteobacteria</taxon>
        <taxon>Rhodobacterales</taxon>
        <taxon>Rhodobacter group</taxon>
        <taxon>Rhodobacter</taxon>
    </lineage>
</organism>
<evidence type="ECO:0000313" key="3">
    <source>
        <dbReference type="EMBL" id="PYF07462.1"/>
    </source>
</evidence>
<dbReference type="SUPFAM" id="SSF48208">
    <property type="entry name" value="Six-hairpin glycosidases"/>
    <property type="match status" value="1"/>
</dbReference>
<dbReference type="Pfam" id="PF07221">
    <property type="entry name" value="GlcNAc_2-epim"/>
    <property type="match status" value="1"/>
</dbReference>
<proteinExistence type="inferred from homology"/>
<comment type="caution">
    <text evidence="3">The sequence shown here is derived from an EMBL/GenBank/DDBJ whole genome shotgun (WGS) entry which is preliminary data.</text>
</comment>
<evidence type="ECO:0000313" key="4">
    <source>
        <dbReference type="Proteomes" id="UP000247727"/>
    </source>
</evidence>
<dbReference type="InterPro" id="IPR010819">
    <property type="entry name" value="AGE/CE"/>
</dbReference>
<dbReference type="PANTHER" id="PTHR15108">
    <property type="entry name" value="N-ACYLGLUCOSAMINE-2-EPIMERASE"/>
    <property type="match status" value="1"/>
</dbReference>
<dbReference type="InterPro" id="IPR008928">
    <property type="entry name" value="6-hairpin_glycosidase_sf"/>
</dbReference>
<comment type="similarity">
    <text evidence="1">Belongs to the N-acylglucosamine 2-epimerase family.</text>
</comment>
<dbReference type="AlphaFoldDB" id="A0A318TRJ2"/>